<keyword evidence="5 7" id="KW-0143">Chaperone</keyword>
<comment type="similarity">
    <text evidence="1 7 8">Belongs to the heat shock protein 70 family.</text>
</comment>
<dbReference type="SUPFAM" id="SSF100920">
    <property type="entry name" value="Heat shock protein 70kD (HSP70), peptide-binding domain"/>
    <property type="match status" value="1"/>
</dbReference>
<keyword evidence="3 7" id="KW-0547">Nucleotide-binding</keyword>
<dbReference type="HAMAP" id="MF_00679">
    <property type="entry name" value="HscA"/>
    <property type="match status" value="1"/>
</dbReference>
<dbReference type="RefSeq" id="WP_116226480.1">
    <property type="nucleotide sequence ID" value="NZ_QHJU02000003.1"/>
</dbReference>
<evidence type="ECO:0000256" key="1">
    <source>
        <dbReference type="ARBA" id="ARBA00007381"/>
    </source>
</evidence>
<dbReference type="CDD" id="cd10236">
    <property type="entry name" value="ASKHA_NBD_HSP70_HscA"/>
    <property type="match status" value="1"/>
</dbReference>
<evidence type="ECO:0000313" key="10">
    <source>
        <dbReference type="Proteomes" id="UP000256817"/>
    </source>
</evidence>
<proteinExistence type="inferred from homology"/>
<dbReference type="InterPro" id="IPR018181">
    <property type="entry name" value="Heat_shock_70_CS"/>
</dbReference>
<dbReference type="EMBL" id="QHJW02000026">
    <property type="protein sequence ID" value="RRO07728.1"/>
    <property type="molecule type" value="Genomic_DNA"/>
</dbReference>
<name>A0ABX9Z258_9GAMM</name>
<sequence length="616" mass="65908">MALLQISEPGLSAAPHQRRLAVGIDLGTTHSLVATVRSGEAQTLADSDGRDLLPSVVHYRHDGHSVGWHARDNAAYDLENTVSSVKRLMGRSLDDIQQRYPHLPYHFHDNDNGLPLIQTSAGNLNPVQVSADILSALAARAEAALGGVPDGVVITVPAYFDDAQRQGTKDAARLAGLHVLRLLNEPTAAAIAYGLDSGKEGVIAIYDLGGGTFDISILRLSRGVFEVLATGGDSALGGDDFDHLLAEWLREQAGIHDRDDRQLDHAFRDAAVKAKIALSSAETVRVDVAGWQGDITREQLDALIAPLVKRTLLSCRRTLKDAGLMAEDVLEVVMVGGSTRVPLVREQVGTFFGRTPLTSIDPDKVVAIGAAIQADILVGNKPDSDMLLLDVIPLSLGLETMGGLVEKIIPRNTTIPVARAQEFTTFKDGQSGMMIHVLQGEREMVADCRSLARFSLRGLPPLPAGGAHIRVTFQVDADGLLSVTAMEKSTGVEASIQVKPSYGLSDTEIATMITDSMLNAKEDVGARRLAEQKVEAARVLESLQSALVADAELLSHEEKGVIVAASEHLHTMMQGSDPVAIEAAIKTVDQQTQEFAARRMDASIRRALAGHSVDEV</sequence>
<dbReference type="Gene3D" id="1.20.1270.10">
    <property type="match status" value="1"/>
</dbReference>
<dbReference type="PANTHER" id="PTHR19375">
    <property type="entry name" value="HEAT SHOCK PROTEIN 70KDA"/>
    <property type="match status" value="1"/>
</dbReference>
<dbReference type="PROSITE" id="PS00329">
    <property type="entry name" value="HSP70_2"/>
    <property type="match status" value="1"/>
</dbReference>
<dbReference type="SUPFAM" id="SSF100934">
    <property type="entry name" value="Heat shock protein 70kD (HSP70), C-terminal subdomain"/>
    <property type="match status" value="1"/>
</dbReference>
<dbReference type="Pfam" id="PF00012">
    <property type="entry name" value="HSP70"/>
    <property type="match status" value="1"/>
</dbReference>
<keyword evidence="4 7" id="KW-0067">ATP-binding</keyword>
<dbReference type="InterPro" id="IPR010236">
    <property type="entry name" value="ISC_FeS_clus_asmbl_HscA"/>
</dbReference>
<dbReference type="SUPFAM" id="SSF53067">
    <property type="entry name" value="Actin-like ATPase domain"/>
    <property type="match status" value="2"/>
</dbReference>
<evidence type="ECO:0000313" key="9">
    <source>
        <dbReference type="EMBL" id="RRO07728.1"/>
    </source>
</evidence>
<dbReference type="Proteomes" id="UP000256817">
    <property type="component" value="Unassembled WGS sequence"/>
</dbReference>
<evidence type="ECO:0000256" key="8">
    <source>
        <dbReference type="RuleBase" id="RU003322"/>
    </source>
</evidence>
<dbReference type="PROSITE" id="PS01036">
    <property type="entry name" value="HSP70_3"/>
    <property type="match status" value="1"/>
</dbReference>
<evidence type="ECO:0000256" key="6">
    <source>
        <dbReference type="ARBA" id="ARBA00025329"/>
    </source>
</evidence>
<dbReference type="NCBIfam" id="TIGR01991">
    <property type="entry name" value="HscA"/>
    <property type="match status" value="1"/>
</dbReference>
<comment type="caution">
    <text evidence="9">The sequence shown here is derived from an EMBL/GenBank/DDBJ whole genome shotgun (WGS) entry which is preliminary data.</text>
</comment>
<dbReference type="Gene3D" id="3.90.640.10">
    <property type="entry name" value="Actin, Chain A, domain 4"/>
    <property type="match status" value="1"/>
</dbReference>
<keyword evidence="10" id="KW-1185">Reference proteome</keyword>
<evidence type="ECO:0000256" key="5">
    <source>
        <dbReference type="ARBA" id="ARBA00023186"/>
    </source>
</evidence>
<dbReference type="InterPro" id="IPR029047">
    <property type="entry name" value="HSP70_peptide-bd_sf"/>
</dbReference>
<organism evidence="9 10">
    <name type="scientific">Pectobacterium aquaticum</name>
    <dbReference type="NCBI Taxonomy" id="2204145"/>
    <lineage>
        <taxon>Bacteria</taxon>
        <taxon>Pseudomonadati</taxon>
        <taxon>Pseudomonadota</taxon>
        <taxon>Gammaproteobacteria</taxon>
        <taxon>Enterobacterales</taxon>
        <taxon>Pectobacteriaceae</taxon>
        <taxon>Pectobacterium</taxon>
    </lineage>
</organism>
<gene>
    <name evidence="7 9" type="primary">hscA</name>
    <name evidence="9" type="ORF">DMB85_012135</name>
</gene>
<protein>
    <recommendedName>
        <fullName evidence="2 7">Chaperone protein HscA</fullName>
    </recommendedName>
    <alternativeName>
        <fullName evidence="7">Hsc66</fullName>
    </alternativeName>
</protein>
<evidence type="ECO:0000256" key="2">
    <source>
        <dbReference type="ARBA" id="ARBA00018474"/>
    </source>
</evidence>
<dbReference type="Gene3D" id="2.60.34.10">
    <property type="entry name" value="Substrate Binding Domain Of DNAk, Chain A, domain 1"/>
    <property type="match status" value="1"/>
</dbReference>
<dbReference type="InterPro" id="IPR043129">
    <property type="entry name" value="ATPase_NBD"/>
</dbReference>
<evidence type="ECO:0000256" key="4">
    <source>
        <dbReference type="ARBA" id="ARBA00022840"/>
    </source>
</evidence>
<dbReference type="PROSITE" id="PS00297">
    <property type="entry name" value="HSP70_1"/>
    <property type="match status" value="1"/>
</dbReference>
<dbReference type="InterPro" id="IPR042039">
    <property type="entry name" value="HscA_NBD"/>
</dbReference>
<evidence type="ECO:0000256" key="3">
    <source>
        <dbReference type="ARBA" id="ARBA00022741"/>
    </source>
</evidence>
<reference evidence="9" key="1">
    <citation type="submission" date="2018-11" db="EMBL/GenBank/DDBJ databases">
        <title>Draft genome sequences of proposed Pectobacterium aquaticum sp. nov. isolated in France from fresh water.</title>
        <authorList>
            <person name="Pedron J."/>
            <person name="Barny M.A."/>
        </authorList>
    </citation>
    <scope>NUCLEOTIDE SEQUENCE [LARGE SCALE GENOMIC DNA]</scope>
    <source>
        <strain evidence="9">A35-S23-M15</strain>
    </source>
</reference>
<dbReference type="InterPro" id="IPR013126">
    <property type="entry name" value="Hsp_70_fam"/>
</dbReference>
<dbReference type="NCBIfam" id="NF003520">
    <property type="entry name" value="PRK05183.1"/>
    <property type="match status" value="1"/>
</dbReference>
<comment type="function">
    <text evidence="6 7">Chaperone involved in the maturation of iron-sulfur cluster-containing proteins. Has a low intrinsic ATPase activity which is markedly stimulated by HscB. Involved in the maturation of IscU.</text>
</comment>
<dbReference type="InterPro" id="IPR029048">
    <property type="entry name" value="HSP70_C_sf"/>
</dbReference>
<accession>A0ABX9Z258</accession>
<dbReference type="PRINTS" id="PR00301">
    <property type="entry name" value="HEATSHOCK70"/>
</dbReference>
<evidence type="ECO:0000256" key="7">
    <source>
        <dbReference type="HAMAP-Rule" id="MF_00679"/>
    </source>
</evidence>
<dbReference type="Gene3D" id="3.30.420.40">
    <property type="match status" value="2"/>
</dbReference>